<organism evidence="1 2">
    <name type="scientific">Marinobacter iranensis</name>
    <dbReference type="NCBI Taxonomy" id="2962607"/>
    <lineage>
        <taxon>Bacteria</taxon>
        <taxon>Pseudomonadati</taxon>
        <taxon>Pseudomonadota</taxon>
        <taxon>Gammaproteobacteria</taxon>
        <taxon>Pseudomonadales</taxon>
        <taxon>Marinobacteraceae</taxon>
        <taxon>Marinobacter</taxon>
    </lineage>
</organism>
<dbReference type="EMBL" id="JANCMW010000365">
    <property type="protein sequence ID" value="MDF0753046.1"/>
    <property type="molecule type" value="Genomic_DNA"/>
</dbReference>
<proteinExistence type="predicted"/>
<evidence type="ECO:0000313" key="1">
    <source>
        <dbReference type="EMBL" id="MDF0753046.1"/>
    </source>
</evidence>
<accession>A0ABT5YH72</accession>
<gene>
    <name evidence="1" type="ORF">NLU14_22725</name>
</gene>
<name>A0ABT5YH72_9GAMM</name>
<comment type="caution">
    <text evidence="1">The sequence shown here is derived from an EMBL/GenBank/DDBJ whole genome shotgun (WGS) entry which is preliminary data.</text>
</comment>
<feature type="non-terminal residue" evidence="1">
    <location>
        <position position="1"/>
    </location>
</feature>
<dbReference type="RefSeq" id="WP_275710872.1">
    <property type="nucleotide sequence ID" value="NZ_JANCMW010000365.1"/>
</dbReference>
<dbReference type="Proteomes" id="UP001143391">
    <property type="component" value="Unassembled WGS sequence"/>
</dbReference>
<reference evidence="1" key="1">
    <citation type="submission" date="2022-07" db="EMBL/GenBank/DDBJ databases">
        <title>Marinobacter iranensis a new bacterium isolate from a hipersaline lake in Iran.</title>
        <authorList>
            <person name="Mohammad A.M.A."/>
            <person name="Cristina S.-P."/>
            <person name="Antonio V."/>
        </authorList>
    </citation>
    <scope>NUCLEOTIDE SEQUENCE</scope>
    <source>
        <strain evidence="1">71-i</strain>
    </source>
</reference>
<sequence>VHVFKPEDRAIVDKLIVVARSEAAYRDAFRAAPGGTAFAMDRLLILPPLAWEDLLPLFARANVRFEYGMRTADAVVVTEEP</sequence>
<feature type="non-terminal residue" evidence="1">
    <location>
        <position position="81"/>
    </location>
</feature>
<protein>
    <submittedName>
        <fullName evidence="1">Uncharacterized protein</fullName>
    </submittedName>
</protein>
<keyword evidence="2" id="KW-1185">Reference proteome</keyword>
<evidence type="ECO:0000313" key="2">
    <source>
        <dbReference type="Proteomes" id="UP001143391"/>
    </source>
</evidence>